<proteinExistence type="predicted"/>
<gene>
    <name evidence="1" type="ORF">K1T71_012480</name>
</gene>
<dbReference type="Proteomes" id="UP000824533">
    <property type="component" value="Linkage Group LG23"/>
</dbReference>
<evidence type="ECO:0000313" key="1">
    <source>
        <dbReference type="EMBL" id="KAJ0171717.1"/>
    </source>
</evidence>
<dbReference type="EMBL" id="CM034409">
    <property type="protein sequence ID" value="KAJ0171717.1"/>
    <property type="molecule type" value="Genomic_DNA"/>
</dbReference>
<reference evidence="1 2" key="1">
    <citation type="journal article" date="2021" name="Front. Genet.">
        <title>Chromosome-Level Genome Assembly Reveals Significant Gene Expansion in the Toll and IMD Signaling Pathways of Dendrolimus kikuchii.</title>
        <authorList>
            <person name="Zhou J."/>
            <person name="Wu P."/>
            <person name="Xiong Z."/>
            <person name="Liu N."/>
            <person name="Zhao N."/>
            <person name="Ji M."/>
            <person name="Qiu Y."/>
            <person name="Yang B."/>
        </authorList>
    </citation>
    <scope>NUCLEOTIDE SEQUENCE [LARGE SCALE GENOMIC DNA]</scope>
    <source>
        <strain evidence="1">Ann1</strain>
    </source>
</reference>
<protein>
    <submittedName>
        <fullName evidence="1">Uncharacterized protein</fullName>
    </submittedName>
</protein>
<keyword evidence="2" id="KW-1185">Reference proteome</keyword>
<accession>A0ACC1CJP4</accession>
<organism evidence="1 2">
    <name type="scientific">Dendrolimus kikuchii</name>
    <dbReference type="NCBI Taxonomy" id="765133"/>
    <lineage>
        <taxon>Eukaryota</taxon>
        <taxon>Metazoa</taxon>
        <taxon>Ecdysozoa</taxon>
        <taxon>Arthropoda</taxon>
        <taxon>Hexapoda</taxon>
        <taxon>Insecta</taxon>
        <taxon>Pterygota</taxon>
        <taxon>Neoptera</taxon>
        <taxon>Endopterygota</taxon>
        <taxon>Lepidoptera</taxon>
        <taxon>Glossata</taxon>
        <taxon>Ditrysia</taxon>
        <taxon>Bombycoidea</taxon>
        <taxon>Lasiocampidae</taxon>
        <taxon>Dendrolimus</taxon>
    </lineage>
</organism>
<comment type="caution">
    <text evidence="1">The sequence shown here is derived from an EMBL/GenBank/DDBJ whole genome shotgun (WGS) entry which is preliminary data.</text>
</comment>
<sequence>MFVKLLCCLCSVYCLGNQYVNANLDDGPITTTPMGVFRGSWMETRRGRRFESYRGIKYAEPPINELRFQPPKPITRYNGIVNATDQGVVCPQPLPPRYTIDEDCLTINVYTPGRNRSSLLPVIFYLHPGGFYSMTGRTDFAGANYLADKDVVLVTSNYRLGSLGFLSLGTSYAPGNNGYRDQVVALKWVQTNIRAFGGDPNLVTIAGCSAGSVSVMLHMISPMSKGLFHRAISVSGSPTSKVPSPSNRLDLAYKQARIVNCPTNDTRALYDCLKTKTWKELAGSFEGFYEFGSDPLSLWRPVVEPDFGQERFLTMEPMDAIREGKMHAVPYLISMTKDEFFWKAFCKVFCFDMISQLRKAYLGDRELVNDNYTADRLGKLYGDSITAFPTHRLANLMCRHSSQPVYYYEFAYLGNQSHYRDPDTKKLLGVAHHDDLLYLFTLSYRYSTIEVSDSTDSKMVDFMTQIWYNFAKWGNPNGDPNANCGKLEISWPPMLPNNRRYLQIADELSIRENLFEDRFKIWEELYPIRY</sequence>
<evidence type="ECO:0000313" key="2">
    <source>
        <dbReference type="Proteomes" id="UP000824533"/>
    </source>
</evidence>
<name>A0ACC1CJP4_9NEOP</name>